<dbReference type="AlphaFoldDB" id="A0A0F9CVP2"/>
<dbReference type="EMBL" id="LAZR01044720">
    <property type="protein sequence ID" value="KKL03968.1"/>
    <property type="molecule type" value="Genomic_DNA"/>
</dbReference>
<comment type="caution">
    <text evidence="1">The sequence shown here is derived from an EMBL/GenBank/DDBJ whole genome shotgun (WGS) entry which is preliminary data.</text>
</comment>
<protein>
    <submittedName>
        <fullName evidence="1">Uncharacterized protein</fullName>
    </submittedName>
</protein>
<evidence type="ECO:0000313" key="1">
    <source>
        <dbReference type="EMBL" id="KKL03968.1"/>
    </source>
</evidence>
<reference evidence="1" key="1">
    <citation type="journal article" date="2015" name="Nature">
        <title>Complex archaea that bridge the gap between prokaryotes and eukaryotes.</title>
        <authorList>
            <person name="Spang A."/>
            <person name="Saw J.H."/>
            <person name="Jorgensen S.L."/>
            <person name="Zaremba-Niedzwiedzka K."/>
            <person name="Martijn J."/>
            <person name="Lind A.E."/>
            <person name="van Eijk R."/>
            <person name="Schleper C."/>
            <person name="Guy L."/>
            <person name="Ettema T.J."/>
        </authorList>
    </citation>
    <scope>NUCLEOTIDE SEQUENCE</scope>
</reference>
<organism evidence="1">
    <name type="scientific">marine sediment metagenome</name>
    <dbReference type="NCBI Taxonomy" id="412755"/>
    <lineage>
        <taxon>unclassified sequences</taxon>
        <taxon>metagenomes</taxon>
        <taxon>ecological metagenomes</taxon>
    </lineage>
</organism>
<gene>
    <name evidence="1" type="ORF">LCGC14_2620810</name>
</gene>
<accession>A0A0F9CVP2</accession>
<sequence length="91" mass="10545">MTKQQKIREGIAKWLYESRGGTRWEVMTKDEREVWCIHTDGLLRYEDSQGVVIRGDEHPRYPGYVAVELLIQESKAVFLPLGPDEIIDKGL</sequence>
<proteinExistence type="predicted"/>
<name>A0A0F9CVP2_9ZZZZ</name>